<dbReference type="RefSeq" id="WP_317994209.1">
    <property type="nucleotide sequence ID" value="NZ_AP025523.1"/>
</dbReference>
<name>A0AAN1XX35_UNVUL</name>
<reference evidence="2 3" key="1">
    <citation type="journal article" date="2022" name="ISME Commun">
        <title>Vulcanimicrobium alpinus gen. nov. sp. nov., the first cultivated representative of the candidate phylum 'Eremiobacterota', is a metabolically versatile aerobic anoxygenic phototroph.</title>
        <authorList>
            <person name="Yabe S."/>
            <person name="Muto K."/>
            <person name="Abe K."/>
            <person name="Yokota A."/>
            <person name="Staudigel H."/>
            <person name="Tebo B.M."/>
        </authorList>
    </citation>
    <scope>NUCLEOTIDE SEQUENCE [LARGE SCALE GENOMIC DNA]</scope>
    <source>
        <strain evidence="2 3">WC8-2</strain>
    </source>
</reference>
<sequence>MQDEHGFTLARVKVHDALRAVHVVAVTERGRLRDALRATLCASAADAARFDAAFDAFFAGLEGVAQPAHPLRRTMRRADATGRGIAELLPKPAASRDSGDGESAARWDALRARYSAAEGTANPRRSNRPRRTR</sequence>
<feature type="region of interest" description="Disordered" evidence="1">
    <location>
        <begin position="114"/>
        <end position="133"/>
    </location>
</feature>
<evidence type="ECO:0000313" key="3">
    <source>
        <dbReference type="Proteomes" id="UP001317532"/>
    </source>
</evidence>
<keyword evidence="3" id="KW-1185">Reference proteome</keyword>
<protein>
    <submittedName>
        <fullName evidence="2">Uncharacterized protein</fullName>
    </submittedName>
</protein>
<feature type="region of interest" description="Disordered" evidence="1">
    <location>
        <begin position="82"/>
        <end position="104"/>
    </location>
</feature>
<evidence type="ECO:0000313" key="2">
    <source>
        <dbReference type="EMBL" id="BDE06550.1"/>
    </source>
</evidence>
<dbReference type="EMBL" id="AP025523">
    <property type="protein sequence ID" value="BDE06550.1"/>
    <property type="molecule type" value="Genomic_DNA"/>
</dbReference>
<accession>A0AAN1XX35</accession>
<dbReference type="KEGG" id="vab:WPS_18260"/>
<evidence type="ECO:0000256" key="1">
    <source>
        <dbReference type="SAM" id="MobiDB-lite"/>
    </source>
</evidence>
<proteinExistence type="predicted"/>
<dbReference type="Proteomes" id="UP001317532">
    <property type="component" value="Chromosome"/>
</dbReference>
<organism evidence="2 3">
    <name type="scientific">Vulcanimicrobium alpinum</name>
    <dbReference type="NCBI Taxonomy" id="3016050"/>
    <lineage>
        <taxon>Bacteria</taxon>
        <taxon>Bacillati</taxon>
        <taxon>Vulcanimicrobiota</taxon>
        <taxon>Vulcanimicrobiia</taxon>
        <taxon>Vulcanimicrobiales</taxon>
        <taxon>Vulcanimicrobiaceae</taxon>
        <taxon>Vulcanimicrobium</taxon>
    </lineage>
</organism>
<dbReference type="AlphaFoldDB" id="A0AAN1XX35"/>
<gene>
    <name evidence="2" type="ORF">WPS_18260</name>
</gene>